<name>A0A7C8I9N2_9PLEO</name>
<accession>A0A7C8I9N2</accession>
<evidence type="ECO:0000313" key="2">
    <source>
        <dbReference type="EMBL" id="KAF2870793.1"/>
    </source>
</evidence>
<keyword evidence="1" id="KW-0812">Transmembrane</keyword>
<evidence type="ECO:0000313" key="3">
    <source>
        <dbReference type="Proteomes" id="UP000481861"/>
    </source>
</evidence>
<keyword evidence="1" id="KW-1133">Transmembrane helix</keyword>
<dbReference type="AlphaFoldDB" id="A0A7C8I9N2"/>
<reference evidence="2 3" key="1">
    <citation type="submission" date="2020-01" db="EMBL/GenBank/DDBJ databases">
        <authorList>
            <consortium name="DOE Joint Genome Institute"/>
            <person name="Haridas S."/>
            <person name="Albert R."/>
            <person name="Binder M."/>
            <person name="Bloem J."/>
            <person name="Labutti K."/>
            <person name="Salamov A."/>
            <person name="Andreopoulos B."/>
            <person name="Baker S.E."/>
            <person name="Barry K."/>
            <person name="Bills G."/>
            <person name="Bluhm B.H."/>
            <person name="Cannon C."/>
            <person name="Castanera R."/>
            <person name="Culley D.E."/>
            <person name="Daum C."/>
            <person name="Ezra D."/>
            <person name="Gonzalez J.B."/>
            <person name="Henrissat B."/>
            <person name="Kuo A."/>
            <person name="Liang C."/>
            <person name="Lipzen A."/>
            <person name="Lutzoni F."/>
            <person name="Magnuson J."/>
            <person name="Mondo S."/>
            <person name="Nolan M."/>
            <person name="Ohm R."/>
            <person name="Pangilinan J."/>
            <person name="Park H.-J.H."/>
            <person name="Ramirez L."/>
            <person name="Alfaro M."/>
            <person name="Sun H."/>
            <person name="Tritt A."/>
            <person name="Yoshinaga Y."/>
            <person name="Zwiers L.-H.L."/>
            <person name="Turgeon B.G."/>
            <person name="Goodwin S.B."/>
            <person name="Spatafora J.W."/>
            <person name="Crous P.W."/>
            <person name="Grigoriev I.V."/>
        </authorList>
    </citation>
    <scope>NUCLEOTIDE SEQUENCE [LARGE SCALE GENOMIC DNA]</scope>
    <source>
        <strain evidence="2 3">CBS 611.86</strain>
    </source>
</reference>
<proteinExistence type="predicted"/>
<keyword evidence="1" id="KW-0472">Membrane</keyword>
<dbReference type="EMBL" id="JAADJZ010000013">
    <property type="protein sequence ID" value="KAF2870793.1"/>
    <property type="molecule type" value="Genomic_DNA"/>
</dbReference>
<comment type="caution">
    <text evidence="2">The sequence shown here is derived from an EMBL/GenBank/DDBJ whole genome shotgun (WGS) entry which is preliminary data.</text>
</comment>
<keyword evidence="3" id="KW-1185">Reference proteome</keyword>
<organism evidence="2 3">
    <name type="scientific">Massariosphaeria phaeospora</name>
    <dbReference type="NCBI Taxonomy" id="100035"/>
    <lineage>
        <taxon>Eukaryota</taxon>
        <taxon>Fungi</taxon>
        <taxon>Dikarya</taxon>
        <taxon>Ascomycota</taxon>
        <taxon>Pezizomycotina</taxon>
        <taxon>Dothideomycetes</taxon>
        <taxon>Pleosporomycetidae</taxon>
        <taxon>Pleosporales</taxon>
        <taxon>Pleosporales incertae sedis</taxon>
        <taxon>Massariosphaeria</taxon>
    </lineage>
</organism>
<protein>
    <submittedName>
        <fullName evidence="2">Uncharacterized protein</fullName>
    </submittedName>
</protein>
<dbReference type="Proteomes" id="UP000481861">
    <property type="component" value="Unassembled WGS sequence"/>
</dbReference>
<feature type="transmembrane region" description="Helical" evidence="1">
    <location>
        <begin position="59"/>
        <end position="81"/>
    </location>
</feature>
<gene>
    <name evidence="2" type="ORF">BDV95DRAFT_68499</name>
</gene>
<sequence>MSSPSAHARVVYAPNIRFSISPFLSLFPSITGTSPAHRFSLCLSLSLASRFLSRRRMQAAIHVCIAALCTPSRYCILFIAIEQSRCISRLGVSGLGVLEKGYGWAGQGWAGMGSGRGSNWSEVTGRRTAVALDAYIQFPDRRGGGKTSSEM</sequence>
<evidence type="ECO:0000256" key="1">
    <source>
        <dbReference type="SAM" id="Phobius"/>
    </source>
</evidence>